<sequence>MYVLEGSTLGGQVIARQLAKANIPARAYFSGHAEQTGPLWKTFVGLLTQAATPANADAIVASASLTFQRLHAWLEQAQP</sequence>
<evidence type="ECO:0000313" key="1">
    <source>
        <dbReference type="EMBL" id="UPL48232.1"/>
    </source>
</evidence>
<proteinExistence type="predicted"/>
<protein>
    <submittedName>
        <fullName evidence="1">Biliverdin-producing heme oxygenase</fullName>
    </submittedName>
</protein>
<evidence type="ECO:0000313" key="2">
    <source>
        <dbReference type="Proteomes" id="UP000829647"/>
    </source>
</evidence>
<dbReference type="InterPro" id="IPR016084">
    <property type="entry name" value="Haem_Oase-like_multi-hlx"/>
</dbReference>
<dbReference type="EMBL" id="CP095848">
    <property type="protein sequence ID" value="UPL48232.1"/>
    <property type="molecule type" value="Genomic_DNA"/>
</dbReference>
<dbReference type="Proteomes" id="UP000829647">
    <property type="component" value="Chromosome"/>
</dbReference>
<reference evidence="1 2" key="1">
    <citation type="submission" date="2022-04" db="EMBL/GenBank/DDBJ databases">
        <title>Hymenobacter sp. isolated from the air.</title>
        <authorList>
            <person name="Won M."/>
            <person name="Lee C.-M."/>
            <person name="Woen H.-Y."/>
            <person name="Kwon S.-W."/>
        </authorList>
    </citation>
    <scope>NUCLEOTIDE SEQUENCE [LARGE SCALE GENOMIC DNA]</scope>
    <source>
        <strain evidence="2">5516 S-25</strain>
    </source>
</reference>
<dbReference type="CDD" id="cd19166">
    <property type="entry name" value="HemeO-bac"/>
    <property type="match status" value="1"/>
</dbReference>
<gene>
    <name evidence="1" type="ORF">MWH26_13660</name>
</gene>
<name>A0ABY4J5X5_9BACT</name>
<dbReference type="RefSeq" id="WP_247974727.1">
    <property type="nucleotide sequence ID" value="NZ_CP095848.1"/>
</dbReference>
<dbReference type="Gene3D" id="1.20.910.10">
    <property type="entry name" value="Heme oxygenase-like"/>
    <property type="match status" value="1"/>
</dbReference>
<keyword evidence="2" id="KW-1185">Reference proteome</keyword>
<dbReference type="SUPFAM" id="SSF48613">
    <property type="entry name" value="Heme oxygenase-like"/>
    <property type="match status" value="1"/>
</dbReference>
<accession>A0ABY4J5X5</accession>
<organism evidence="1 2">
    <name type="scientific">Hymenobacter sublimis</name>
    <dbReference type="NCBI Taxonomy" id="2933777"/>
    <lineage>
        <taxon>Bacteria</taxon>
        <taxon>Pseudomonadati</taxon>
        <taxon>Bacteroidota</taxon>
        <taxon>Cytophagia</taxon>
        <taxon>Cytophagales</taxon>
        <taxon>Hymenobacteraceae</taxon>
        <taxon>Hymenobacter</taxon>
    </lineage>
</organism>